<sequence length="162" mass="18083">MPISFLVHGDPLPQASYADEDLDCTQPRGMLWGVDLRGCATRKAGRARWHDAIQDLKHELDTHPAIRRVCIACLRPTGFPQSLLVTMPTGLASRLHNDVERDRARYLQVLVLDLTDCADPALLHDRLDEALGSGHGSWTDVTLTWRDIEECGFTEAWARGAL</sequence>
<reference evidence="1" key="1">
    <citation type="submission" date="2021-06" db="EMBL/GenBank/DDBJ databases">
        <authorList>
            <person name="Criscuolo A."/>
        </authorList>
    </citation>
    <scope>NUCLEOTIDE SEQUENCE</scope>
    <source>
        <strain evidence="1">CIP111803</strain>
    </source>
</reference>
<protein>
    <submittedName>
        <fullName evidence="1">Uncharacterized protein</fullName>
    </submittedName>
</protein>
<evidence type="ECO:0000313" key="1">
    <source>
        <dbReference type="EMBL" id="CAG7621597.1"/>
    </source>
</evidence>
<dbReference type="EMBL" id="CAJVAP010000040">
    <property type="protein sequence ID" value="CAG7621597.1"/>
    <property type="molecule type" value="Genomic_DNA"/>
</dbReference>
<evidence type="ECO:0000313" key="2">
    <source>
        <dbReference type="Proteomes" id="UP000693892"/>
    </source>
</evidence>
<gene>
    <name evidence="1" type="ORF">LEUCIP111803_02441</name>
</gene>
<dbReference type="RefSeq" id="WP_218116364.1">
    <property type="nucleotide sequence ID" value="NZ_CAJVAP010000040.1"/>
</dbReference>
<dbReference type="Proteomes" id="UP000693892">
    <property type="component" value="Unassembled WGS sequence"/>
</dbReference>
<name>A0A916K0C8_9MICO</name>
<dbReference type="AlphaFoldDB" id="A0A916K0C8"/>
<organism evidence="1 2">
    <name type="scientific">Leucobacter soli</name>
    <dbReference type="NCBI Taxonomy" id="2812850"/>
    <lineage>
        <taxon>Bacteria</taxon>
        <taxon>Bacillati</taxon>
        <taxon>Actinomycetota</taxon>
        <taxon>Actinomycetes</taxon>
        <taxon>Micrococcales</taxon>
        <taxon>Microbacteriaceae</taxon>
        <taxon>Leucobacter</taxon>
    </lineage>
</organism>
<accession>A0A916K0C8</accession>
<comment type="caution">
    <text evidence="1">The sequence shown here is derived from an EMBL/GenBank/DDBJ whole genome shotgun (WGS) entry which is preliminary data.</text>
</comment>
<proteinExistence type="predicted"/>
<keyword evidence="2" id="KW-1185">Reference proteome</keyword>